<gene>
    <name evidence="2" type="primary">mnmD</name>
    <name evidence="2" type="ORF">GCM10009118_27770</name>
</gene>
<sequence>MEANTFKREVRITEDGSKTIYIPEMDENYHSFHGALQEARHVFIKHGLLHTDQKELSVLEVGFGTGLNALLTALEAEKENIKVSYFGLEAYPVEREILAQMDYCSVISESNCQLLYDAIHASEFGKKSDVSTFFSLEKIQEKLEDYIPGESKFDLIYFDAFGPRAQADMWNKKHFEKLYHAVKPGGVFVTYCAKGQVKRDLKAVGFSLEALPGPPGKREMTRGRK</sequence>
<dbReference type="InterPro" id="IPR029063">
    <property type="entry name" value="SAM-dependent_MTases_sf"/>
</dbReference>
<dbReference type="Gene3D" id="3.40.50.150">
    <property type="entry name" value="Vaccinia Virus protein VP39"/>
    <property type="match status" value="1"/>
</dbReference>
<dbReference type="PANTHER" id="PTHR39963:SF1">
    <property type="entry name" value="MNMC-LIKE METHYLTRANSFERASE DOMAIN-CONTAINING PROTEIN"/>
    <property type="match status" value="1"/>
</dbReference>
<dbReference type="PANTHER" id="PTHR39963">
    <property type="entry name" value="SLL0983 PROTEIN"/>
    <property type="match status" value="1"/>
</dbReference>
<keyword evidence="3" id="KW-1185">Reference proteome</keyword>
<dbReference type="RefSeq" id="WP_343789043.1">
    <property type="nucleotide sequence ID" value="NZ_BAAAFH010000022.1"/>
</dbReference>
<feature type="domain" description="MnmC-like methyltransferase" evidence="1">
    <location>
        <begin position="142"/>
        <end position="224"/>
    </location>
</feature>
<proteinExistence type="predicted"/>
<dbReference type="NCBIfam" id="NF033855">
    <property type="entry name" value="tRNA_MNMC2"/>
    <property type="match status" value="1"/>
</dbReference>
<name>A0ABN1MSQ7_9FLAO</name>
<comment type="caution">
    <text evidence="2">The sequence shown here is derived from an EMBL/GenBank/DDBJ whole genome shotgun (WGS) entry which is preliminary data.</text>
</comment>
<evidence type="ECO:0000259" key="1">
    <source>
        <dbReference type="Pfam" id="PF05430"/>
    </source>
</evidence>
<evidence type="ECO:0000313" key="2">
    <source>
        <dbReference type="EMBL" id="GAA0876367.1"/>
    </source>
</evidence>
<dbReference type="InterPro" id="IPR008471">
    <property type="entry name" value="MnmC-like_methylTransf"/>
</dbReference>
<reference evidence="2 3" key="1">
    <citation type="journal article" date="2019" name="Int. J. Syst. Evol. Microbiol.">
        <title>The Global Catalogue of Microorganisms (GCM) 10K type strain sequencing project: providing services to taxonomists for standard genome sequencing and annotation.</title>
        <authorList>
            <consortium name="The Broad Institute Genomics Platform"/>
            <consortium name="The Broad Institute Genome Sequencing Center for Infectious Disease"/>
            <person name="Wu L."/>
            <person name="Ma J."/>
        </authorList>
    </citation>
    <scope>NUCLEOTIDE SEQUENCE [LARGE SCALE GENOMIC DNA]</scope>
    <source>
        <strain evidence="2 3">JCM 16083</strain>
    </source>
</reference>
<accession>A0ABN1MSQ7</accession>
<dbReference type="SUPFAM" id="SSF53335">
    <property type="entry name" value="S-adenosyl-L-methionine-dependent methyltransferases"/>
    <property type="match status" value="1"/>
</dbReference>
<dbReference type="InterPro" id="IPR047785">
    <property type="entry name" value="tRNA_MNMC2"/>
</dbReference>
<dbReference type="Pfam" id="PF05430">
    <property type="entry name" value="Methyltransf_30"/>
    <property type="match status" value="1"/>
</dbReference>
<organism evidence="2 3">
    <name type="scientific">Wandonia haliotis</name>
    <dbReference type="NCBI Taxonomy" id="574963"/>
    <lineage>
        <taxon>Bacteria</taxon>
        <taxon>Pseudomonadati</taxon>
        <taxon>Bacteroidota</taxon>
        <taxon>Flavobacteriia</taxon>
        <taxon>Flavobacteriales</taxon>
        <taxon>Crocinitomicaceae</taxon>
        <taxon>Wandonia</taxon>
    </lineage>
</organism>
<protein>
    <submittedName>
        <fullName evidence="2">tRNA (5-methylaminomethyl-2-thiouridine)(34)-methyltransferase MnmD</fullName>
    </submittedName>
</protein>
<evidence type="ECO:0000313" key="3">
    <source>
        <dbReference type="Proteomes" id="UP001501126"/>
    </source>
</evidence>
<dbReference type="EMBL" id="BAAAFH010000022">
    <property type="protein sequence ID" value="GAA0876367.1"/>
    <property type="molecule type" value="Genomic_DNA"/>
</dbReference>
<dbReference type="Proteomes" id="UP001501126">
    <property type="component" value="Unassembled WGS sequence"/>
</dbReference>